<feature type="compositionally biased region" description="Polar residues" evidence="12">
    <location>
        <begin position="269"/>
        <end position="288"/>
    </location>
</feature>
<dbReference type="InterPro" id="IPR028651">
    <property type="entry name" value="ING_fam"/>
</dbReference>
<dbReference type="SMART" id="SM01408">
    <property type="entry name" value="ING"/>
    <property type="match status" value="1"/>
</dbReference>
<feature type="binding site" evidence="9">
    <location>
        <position position="495"/>
    </location>
    <ligand>
        <name>Zn(2+)</name>
        <dbReference type="ChEBI" id="CHEBI:29105"/>
        <label>2</label>
    </ligand>
</feature>
<dbReference type="Gene3D" id="6.10.140.1740">
    <property type="match status" value="1"/>
</dbReference>
<feature type="binding site" evidence="9">
    <location>
        <position position="520"/>
    </location>
    <ligand>
        <name>Zn(2+)</name>
        <dbReference type="ChEBI" id="CHEBI:29105"/>
        <label>2</label>
    </ligand>
</feature>
<feature type="binding site" evidence="9">
    <location>
        <position position="501"/>
    </location>
    <ligand>
        <name>Zn(2+)</name>
        <dbReference type="ChEBI" id="CHEBI:29105"/>
        <label>1</label>
    </ligand>
</feature>
<evidence type="ECO:0000256" key="9">
    <source>
        <dbReference type="PIRSR" id="PIRSR628651-51"/>
    </source>
</evidence>
<feature type="binding site" evidence="9">
    <location>
        <position position="479"/>
    </location>
    <ligand>
        <name>Zn(2+)</name>
        <dbReference type="ChEBI" id="CHEBI:29105"/>
        <label>1</label>
    </ligand>
</feature>
<dbReference type="InterPro" id="IPR011011">
    <property type="entry name" value="Znf_FYVE_PHD"/>
</dbReference>
<comment type="domain">
    <text evidence="11">The PHD-type zinc finger mediates the binding to H3K4me3.</text>
</comment>
<comment type="subunit">
    <text evidence="11">Component of an histone acetyltransferase complex. Interacts with H3K4me3 and to a lesser extent with H3K4me2.</text>
</comment>
<dbReference type="GO" id="GO:0006355">
    <property type="term" value="P:regulation of DNA-templated transcription"/>
    <property type="evidence" value="ECO:0007669"/>
    <property type="project" value="TreeGrafter"/>
</dbReference>
<evidence type="ECO:0000313" key="15">
    <source>
        <dbReference type="Proteomes" id="UP000242287"/>
    </source>
</evidence>
<evidence type="ECO:0000313" key="14">
    <source>
        <dbReference type="EMBL" id="PFH48398.1"/>
    </source>
</evidence>
<feature type="compositionally biased region" description="Polar residues" evidence="12">
    <location>
        <begin position="363"/>
        <end position="375"/>
    </location>
</feature>
<dbReference type="GO" id="GO:0008270">
    <property type="term" value="F:zinc ion binding"/>
    <property type="evidence" value="ECO:0007669"/>
    <property type="project" value="UniProtKB-KW"/>
</dbReference>
<dbReference type="GO" id="GO:0000785">
    <property type="term" value="C:chromatin"/>
    <property type="evidence" value="ECO:0007669"/>
    <property type="project" value="UniProtKB-ARBA"/>
</dbReference>
<dbReference type="SUPFAM" id="SSF57903">
    <property type="entry name" value="FYVE/PHD zinc finger"/>
    <property type="match status" value="1"/>
</dbReference>
<feature type="compositionally biased region" description="Basic residues" evidence="12">
    <location>
        <begin position="523"/>
        <end position="538"/>
    </location>
</feature>
<reference evidence="14 15" key="1">
    <citation type="submission" date="2014-02" db="EMBL/GenBank/DDBJ databases">
        <title>Transposable element dynamics among asymbiotic and ectomycorrhizal Amanita fungi.</title>
        <authorList>
            <consortium name="DOE Joint Genome Institute"/>
            <person name="Hess J."/>
            <person name="Skrede I."/>
            <person name="Wolfe B."/>
            <person name="LaButti K."/>
            <person name="Ohm R.A."/>
            <person name="Grigoriev I.V."/>
            <person name="Pringle A."/>
        </authorList>
    </citation>
    <scope>NUCLEOTIDE SEQUENCE [LARGE SCALE GENOMIC DNA]</scope>
    <source>
        <strain evidence="14 15">SKay4041</strain>
    </source>
</reference>
<gene>
    <name evidence="14" type="ORF">AMATHDRAFT_65572</name>
</gene>
<feature type="site" description="Histone H3K4me3 binding" evidence="8">
    <location>
        <position position="491"/>
    </location>
</feature>
<dbReference type="PROSITE" id="PS01359">
    <property type="entry name" value="ZF_PHD_1"/>
    <property type="match status" value="1"/>
</dbReference>
<dbReference type="Pfam" id="PF12998">
    <property type="entry name" value="ING"/>
    <property type="match status" value="1"/>
</dbReference>
<evidence type="ECO:0000256" key="4">
    <source>
        <dbReference type="ARBA" id="ARBA00022771"/>
    </source>
</evidence>
<comment type="similarity">
    <text evidence="2 11">Belongs to the ING family.</text>
</comment>
<feature type="binding site" evidence="9">
    <location>
        <position position="517"/>
    </location>
    <ligand>
        <name>Zn(2+)</name>
        <dbReference type="ChEBI" id="CHEBI:29105"/>
        <label>2</label>
    </ligand>
</feature>
<feature type="binding site" evidence="9">
    <location>
        <position position="490"/>
    </location>
    <ligand>
        <name>Zn(2+)</name>
        <dbReference type="ChEBI" id="CHEBI:29105"/>
        <label>2</label>
    </ligand>
</feature>
<dbReference type="InterPro" id="IPR024610">
    <property type="entry name" value="ING_N_histone-binding"/>
</dbReference>
<evidence type="ECO:0000256" key="3">
    <source>
        <dbReference type="ARBA" id="ARBA00022723"/>
    </source>
</evidence>
<dbReference type="CDD" id="cd16859">
    <property type="entry name" value="ING_ING4_5"/>
    <property type="match status" value="1"/>
</dbReference>
<dbReference type="Pfam" id="PF23011">
    <property type="entry name" value="PHD-1st_NSD"/>
    <property type="match status" value="1"/>
</dbReference>
<dbReference type="InterPro" id="IPR019787">
    <property type="entry name" value="Znf_PHD-finger"/>
</dbReference>
<evidence type="ECO:0000256" key="7">
    <source>
        <dbReference type="ARBA" id="ARBA00023242"/>
    </source>
</evidence>
<feature type="compositionally biased region" description="Low complexity" evidence="12">
    <location>
        <begin position="254"/>
        <end position="268"/>
    </location>
</feature>
<organism evidence="14 15">
    <name type="scientific">Amanita thiersii Skay4041</name>
    <dbReference type="NCBI Taxonomy" id="703135"/>
    <lineage>
        <taxon>Eukaryota</taxon>
        <taxon>Fungi</taxon>
        <taxon>Dikarya</taxon>
        <taxon>Basidiomycota</taxon>
        <taxon>Agaricomycotina</taxon>
        <taxon>Agaricomycetes</taxon>
        <taxon>Agaricomycetidae</taxon>
        <taxon>Agaricales</taxon>
        <taxon>Pluteineae</taxon>
        <taxon>Amanitaceae</taxon>
        <taxon>Amanita</taxon>
    </lineage>
</organism>
<keyword evidence="6 11" id="KW-0156">Chromatin regulator</keyword>
<evidence type="ECO:0000259" key="13">
    <source>
        <dbReference type="PROSITE" id="PS50016"/>
    </source>
</evidence>
<evidence type="ECO:0000256" key="8">
    <source>
        <dbReference type="PIRSR" id="PIRSR628651-50"/>
    </source>
</evidence>
<dbReference type="InterPro" id="IPR001965">
    <property type="entry name" value="Znf_PHD"/>
</dbReference>
<evidence type="ECO:0000256" key="12">
    <source>
        <dbReference type="SAM" id="MobiDB-lite"/>
    </source>
</evidence>
<feature type="domain" description="PHD-type" evidence="13">
    <location>
        <begin position="474"/>
        <end position="523"/>
    </location>
</feature>
<dbReference type="InterPro" id="IPR059153">
    <property type="entry name" value="NSD_PHD-1st"/>
</dbReference>
<feature type="site" description="Histone H3K4me3 binding" evidence="8">
    <location>
        <position position="499"/>
    </location>
</feature>
<feature type="compositionally biased region" description="Polar residues" evidence="12">
    <location>
        <begin position="228"/>
        <end position="253"/>
    </location>
</feature>
<feature type="region of interest" description="Disordered" evidence="12">
    <location>
        <begin position="136"/>
        <end position="414"/>
    </location>
</feature>
<dbReference type="Gene3D" id="3.30.40.10">
    <property type="entry name" value="Zinc/RING finger domain, C3HC4 (zinc finger)"/>
    <property type="match status" value="1"/>
</dbReference>
<comment type="function">
    <text evidence="11">Component of an histone acetyltransferase complex.</text>
</comment>
<sequence>MIAQQRALVHVSNLNPSSSISTPYSLSLLSEYTHTLDSLPLDLSRNFADLRELDAVLSSSMASITAKIYALIDMIERGNTPKEERLWLLTEIAEEASRLKLGGEDKIRVASQAADNLKSHANHLRTLVELLPDFDPSTLNRKTTYPHVAPRSFMPPSGFESGRRRRANAGSLLVASAPDPSPAKRKRVVRDDDLDVGMSRSPRKDRAQEGGRSRNNARSRRTERAVSPSESLVSVTSHVPQGANNAANYHHTLSNSRASANGSSNNSRHATTNSNSKQRAVSSSTQSRGGRGHSNHTPLPADQYTAQHDHISSSHQQPNGASGVNGSGSRRNHNANGTTAANGGVSNGSAAATAARNQYAATPVSSTPSYSSRQNVVPPPTSQGHSFVPNGTAGAGGPGGVPSNAGYDPRGATDWAPLGAHQLEGPGMPVVRQQQQQPPNIQDTLDLNNNNNARGSKAAIDSADTMDADEVEDERYCYCGGVSYGEMIACDDEGCENEWFHLACIGLTTIPQGQWYCDTCSKKRNAHRPPRGGRRKNNNARSAKTS</sequence>
<feature type="compositionally biased region" description="Low complexity" evidence="12">
    <location>
        <begin position="334"/>
        <end position="361"/>
    </location>
</feature>
<protein>
    <recommendedName>
        <fullName evidence="11">Chromatin modification-related protein</fullName>
    </recommendedName>
</protein>
<keyword evidence="4 10" id="KW-0863">Zinc-finger</keyword>
<name>A0A2A9NEC6_9AGAR</name>
<dbReference type="InterPro" id="IPR013083">
    <property type="entry name" value="Znf_RING/FYVE/PHD"/>
</dbReference>
<feature type="binding site" evidence="9">
    <location>
        <position position="504"/>
    </location>
    <ligand>
        <name>Zn(2+)</name>
        <dbReference type="ChEBI" id="CHEBI:29105"/>
        <label>1</label>
    </ligand>
</feature>
<accession>A0A2A9NEC6</accession>
<evidence type="ECO:0000256" key="11">
    <source>
        <dbReference type="RuleBase" id="RU361213"/>
    </source>
</evidence>
<dbReference type="SMART" id="SM00249">
    <property type="entry name" value="PHD"/>
    <property type="match status" value="1"/>
</dbReference>
<comment type="subcellular location">
    <subcellularLocation>
        <location evidence="1 11">Nucleus</location>
    </subcellularLocation>
</comment>
<feature type="site" description="Histone H3K4me3 binding" evidence="8">
    <location>
        <position position="476"/>
    </location>
</feature>
<evidence type="ECO:0000256" key="5">
    <source>
        <dbReference type="ARBA" id="ARBA00022833"/>
    </source>
</evidence>
<feature type="site" description="Histone H3K4me3 binding" evidence="8">
    <location>
        <position position="487"/>
    </location>
</feature>
<feature type="region of interest" description="Disordered" evidence="12">
    <location>
        <begin position="523"/>
        <end position="546"/>
    </location>
</feature>
<evidence type="ECO:0000256" key="1">
    <source>
        <dbReference type="ARBA" id="ARBA00004123"/>
    </source>
</evidence>
<feature type="compositionally biased region" description="Basic and acidic residues" evidence="12">
    <location>
        <begin position="202"/>
        <end position="212"/>
    </location>
</feature>
<dbReference type="OrthoDB" id="2505961at2759"/>
<dbReference type="GO" id="GO:0006325">
    <property type="term" value="P:chromatin organization"/>
    <property type="evidence" value="ECO:0007669"/>
    <property type="project" value="UniProtKB-KW"/>
</dbReference>
<keyword evidence="3 9" id="KW-0479">Metal-binding</keyword>
<dbReference type="PANTHER" id="PTHR10333:SF42">
    <property type="entry name" value="INHIBITOR OF GROWTH PROTEIN 5"/>
    <property type="match status" value="1"/>
</dbReference>
<feature type="compositionally biased region" description="Polar residues" evidence="12">
    <location>
        <begin position="313"/>
        <end position="329"/>
    </location>
</feature>
<proteinExistence type="inferred from homology"/>
<dbReference type="EMBL" id="KZ302064">
    <property type="protein sequence ID" value="PFH48398.1"/>
    <property type="molecule type" value="Genomic_DNA"/>
</dbReference>
<evidence type="ECO:0000256" key="10">
    <source>
        <dbReference type="PROSITE-ProRule" id="PRU00146"/>
    </source>
</evidence>
<feature type="binding site" evidence="9">
    <location>
        <position position="477"/>
    </location>
    <ligand>
        <name>Zn(2+)</name>
        <dbReference type="ChEBI" id="CHEBI:29105"/>
        <label>1</label>
    </ligand>
</feature>
<dbReference type="AlphaFoldDB" id="A0A2A9NEC6"/>
<dbReference type="GO" id="GO:0005634">
    <property type="term" value="C:nucleus"/>
    <property type="evidence" value="ECO:0007669"/>
    <property type="project" value="UniProtKB-SubCell"/>
</dbReference>
<evidence type="ECO:0000256" key="2">
    <source>
        <dbReference type="ARBA" id="ARBA00010210"/>
    </source>
</evidence>
<dbReference type="STRING" id="703135.A0A2A9NEC6"/>
<dbReference type="CDD" id="cd15505">
    <property type="entry name" value="PHD_ING"/>
    <property type="match status" value="1"/>
</dbReference>
<keyword evidence="15" id="KW-1185">Reference proteome</keyword>
<dbReference type="InterPro" id="IPR019786">
    <property type="entry name" value="Zinc_finger_PHD-type_CS"/>
</dbReference>
<dbReference type="PROSITE" id="PS50016">
    <property type="entry name" value="ZF_PHD_2"/>
    <property type="match status" value="1"/>
</dbReference>
<dbReference type="Proteomes" id="UP000242287">
    <property type="component" value="Unassembled WGS sequence"/>
</dbReference>
<dbReference type="PANTHER" id="PTHR10333">
    <property type="entry name" value="INHIBITOR OF GROWTH PROTEIN"/>
    <property type="match status" value="1"/>
</dbReference>
<evidence type="ECO:0000256" key="6">
    <source>
        <dbReference type="ARBA" id="ARBA00022853"/>
    </source>
</evidence>
<keyword evidence="7 11" id="KW-0539">Nucleus</keyword>
<keyword evidence="5 9" id="KW-0862">Zinc</keyword>